<dbReference type="GO" id="GO:0009793">
    <property type="term" value="P:embryo development ending in seed dormancy"/>
    <property type="evidence" value="ECO:0007669"/>
    <property type="project" value="InterPro"/>
</dbReference>
<protein>
    <submittedName>
        <fullName evidence="4">PREDICTED: 18 kDa seed maturation</fullName>
    </submittedName>
</protein>
<feature type="compositionally biased region" description="Gly residues" evidence="2">
    <location>
        <begin position="157"/>
        <end position="168"/>
    </location>
</feature>
<dbReference type="PANTHER" id="PTHR33493:SF2">
    <property type="entry name" value="LATE EMBRYOGENESIS ABUNDANT PROTEIN 46"/>
    <property type="match status" value="1"/>
</dbReference>
<dbReference type="GO" id="GO:0006970">
    <property type="term" value="P:response to osmotic stress"/>
    <property type="evidence" value="ECO:0007669"/>
    <property type="project" value="EnsemblPlants"/>
</dbReference>
<dbReference type="InterPro" id="IPR005513">
    <property type="entry name" value="LEA_1"/>
</dbReference>
<evidence type="ECO:0000313" key="5">
    <source>
        <dbReference type="Proteomes" id="UP000327085"/>
    </source>
</evidence>
<dbReference type="EMBL" id="CABIKO010000088">
    <property type="protein sequence ID" value="VVA24902.1"/>
    <property type="molecule type" value="Genomic_DNA"/>
</dbReference>
<proteinExistence type="inferred from homology"/>
<keyword evidence="6" id="KW-1185">Reference proteome</keyword>
<feature type="region of interest" description="Disordered" evidence="2">
    <location>
        <begin position="139"/>
        <end position="168"/>
    </location>
</feature>
<evidence type="ECO:0000313" key="4">
    <source>
        <dbReference type="EMBL" id="VVA24902.1"/>
    </source>
</evidence>
<reference evidence="4" key="1">
    <citation type="submission" date="2019-07" db="EMBL/GenBank/DDBJ databases">
        <authorList>
            <person name="Alioto T."/>
            <person name="Alioto T."/>
            <person name="Gomez Garrido J."/>
        </authorList>
    </citation>
    <scope>NUCLEOTIDE SEQUENCE</scope>
</reference>
<dbReference type="Proteomes" id="UP000327085">
    <property type="component" value="Chromosome 7"/>
</dbReference>
<feature type="region of interest" description="Disordered" evidence="2">
    <location>
        <begin position="1"/>
        <end position="59"/>
    </location>
</feature>
<dbReference type="Proteomes" id="UP001054821">
    <property type="component" value="Chromosome 7"/>
</dbReference>
<dbReference type="GO" id="GO:0009409">
    <property type="term" value="P:response to cold"/>
    <property type="evidence" value="ECO:0007669"/>
    <property type="project" value="EnsemblPlants"/>
</dbReference>
<evidence type="ECO:0000313" key="3">
    <source>
        <dbReference type="EMBL" id="KAI5318609.1"/>
    </source>
</evidence>
<organism evidence="4 5">
    <name type="scientific">Prunus dulcis</name>
    <name type="common">Almond</name>
    <name type="synonym">Amygdalus dulcis</name>
    <dbReference type="NCBI Taxonomy" id="3755"/>
    <lineage>
        <taxon>Eukaryota</taxon>
        <taxon>Viridiplantae</taxon>
        <taxon>Streptophyta</taxon>
        <taxon>Embryophyta</taxon>
        <taxon>Tracheophyta</taxon>
        <taxon>Spermatophyta</taxon>
        <taxon>Magnoliopsida</taxon>
        <taxon>eudicotyledons</taxon>
        <taxon>Gunneridae</taxon>
        <taxon>Pentapetalae</taxon>
        <taxon>rosids</taxon>
        <taxon>fabids</taxon>
        <taxon>Rosales</taxon>
        <taxon>Rosaceae</taxon>
        <taxon>Amygdaloideae</taxon>
        <taxon>Amygdaleae</taxon>
        <taxon>Prunus</taxon>
    </lineage>
</organism>
<dbReference type="InParanoid" id="A0A5E4FAR6"/>
<name>A0A5E4FAR6_PRUDU</name>
<reference evidence="5" key="2">
    <citation type="journal article" date="2020" name="Plant J.">
        <title>Transposons played a major role in the diversification between the closely related almond and peach genomes: results from the almond genome sequence.</title>
        <authorList>
            <person name="Alioto T."/>
            <person name="Alexiou K.G."/>
            <person name="Bardil A."/>
            <person name="Barteri F."/>
            <person name="Castanera R."/>
            <person name="Cruz F."/>
            <person name="Dhingra A."/>
            <person name="Duval H."/>
            <person name="Fernandez I Marti A."/>
            <person name="Frias L."/>
            <person name="Galan B."/>
            <person name="Garcia J.L."/>
            <person name="Howad W."/>
            <person name="Gomez-Garrido J."/>
            <person name="Gut M."/>
            <person name="Julca I."/>
            <person name="Morata J."/>
            <person name="Puigdomenech P."/>
            <person name="Ribeca P."/>
            <person name="Rubio Cabetas M.J."/>
            <person name="Vlasova A."/>
            <person name="Wirthensohn M."/>
            <person name="Garcia-Mas J."/>
            <person name="Gabaldon T."/>
            <person name="Casacuberta J.M."/>
            <person name="Arus P."/>
        </authorList>
    </citation>
    <scope>NUCLEOTIDE SEQUENCE [LARGE SCALE GENOMIC DNA]</scope>
    <source>
        <strain evidence="5">cv. Texas</strain>
    </source>
</reference>
<evidence type="ECO:0000313" key="6">
    <source>
        <dbReference type="Proteomes" id="UP001054821"/>
    </source>
</evidence>
<dbReference type="PANTHER" id="PTHR33493">
    <property type="entry name" value="LATE EMBRYOGENESIS ABUNDANT PROTEIN 6-RELATED"/>
    <property type="match status" value="1"/>
</dbReference>
<dbReference type="GO" id="GO:0016151">
    <property type="term" value="F:nickel cation binding"/>
    <property type="evidence" value="ECO:0007669"/>
    <property type="project" value="EnsemblPlants"/>
</dbReference>
<dbReference type="GO" id="GO:0008270">
    <property type="term" value="F:zinc ion binding"/>
    <property type="evidence" value="ECO:0007669"/>
    <property type="project" value="EnsemblPlants"/>
</dbReference>
<comment type="similarity">
    <text evidence="1">Belongs to the LEA type 1 family.</text>
</comment>
<accession>A0A5E4FAR6</accession>
<evidence type="ECO:0000256" key="2">
    <source>
        <dbReference type="SAM" id="MobiDB-lite"/>
    </source>
</evidence>
<dbReference type="Gramene" id="VVA24902">
    <property type="protein sequence ID" value="VVA24902"/>
    <property type="gene ID" value="Prudul26B007041"/>
</dbReference>
<dbReference type="GO" id="GO:0005034">
    <property type="term" value="F:osmosensor activity"/>
    <property type="evidence" value="ECO:0007669"/>
    <property type="project" value="EnsemblPlants"/>
</dbReference>
<dbReference type="GO" id="GO:0005507">
    <property type="term" value="F:copper ion binding"/>
    <property type="evidence" value="ECO:0007669"/>
    <property type="project" value="EnsemblPlants"/>
</dbReference>
<evidence type="ECO:0000256" key="1">
    <source>
        <dbReference type="ARBA" id="ARBA00010975"/>
    </source>
</evidence>
<reference evidence="3 6" key="3">
    <citation type="journal article" date="2022" name="G3 (Bethesda)">
        <title>Whole-genome sequence and methylome profiling of the almond [Prunus dulcis (Mill.) D.A. Webb] cultivar 'Nonpareil'.</title>
        <authorList>
            <person name="D'Amico-Willman K.M."/>
            <person name="Ouma W.Z."/>
            <person name="Meulia T."/>
            <person name="Sideli G.M."/>
            <person name="Gradziel T.M."/>
            <person name="Fresnedo-Ramirez J."/>
        </authorList>
    </citation>
    <scope>NUCLEOTIDE SEQUENCE [LARGE SCALE GENOMIC DNA]</scope>
    <source>
        <strain evidence="3">Clone GOH B32 T37-40</strain>
    </source>
</reference>
<gene>
    <name evidence="4" type="ORF">ALMOND_2B007041</name>
    <name evidence="3" type="ORF">L3X38_038317</name>
</gene>
<sequence>MQSGKNVKGSVKETAANVAASAKSGMDKTKATVREKVEKMTAHDPVEKDMATQKREERMVEAELNKCEAKAHNAAARHEASVGGPMGYTISGTGTHTYSTTGATGQPTGAHQMSALPGHGTGQPTGQVTEGVVESHPIGINRGTGRTAAHNTRVGGNPPGYGTGGTFS</sequence>
<dbReference type="AlphaFoldDB" id="A0A5E4FAR6"/>
<feature type="compositionally biased region" description="Basic and acidic residues" evidence="2">
    <location>
        <begin position="25"/>
        <end position="59"/>
    </location>
</feature>
<dbReference type="EMBL" id="JAJFAZ020000007">
    <property type="protein sequence ID" value="KAI5318609.1"/>
    <property type="molecule type" value="Genomic_DNA"/>
</dbReference>
<dbReference type="OMA" id="DMATQKK"/>
<dbReference type="GO" id="GO:0009414">
    <property type="term" value="P:response to water deprivation"/>
    <property type="evidence" value="ECO:0007669"/>
    <property type="project" value="EnsemblPlants"/>
</dbReference>
<dbReference type="Pfam" id="PF03760">
    <property type="entry name" value="LEA_1"/>
    <property type="match status" value="1"/>
</dbReference>